<dbReference type="Gene3D" id="3.40.50.1000">
    <property type="entry name" value="HAD superfamily/HAD-like"/>
    <property type="match status" value="1"/>
</dbReference>
<gene>
    <name evidence="1" type="ORF">J2S45_001387</name>
</gene>
<accession>A0ABT9PJ22</accession>
<keyword evidence="2" id="KW-1185">Reference proteome</keyword>
<dbReference type="RefSeq" id="WP_307634953.1">
    <property type="nucleotide sequence ID" value="NZ_CP133407.1"/>
</dbReference>
<proteinExistence type="predicted"/>
<dbReference type="Pfam" id="PF08282">
    <property type="entry name" value="Hydrolase_3"/>
    <property type="match status" value="1"/>
</dbReference>
<dbReference type="PANTHER" id="PTHR10000">
    <property type="entry name" value="PHOSPHOSERINE PHOSPHATASE"/>
    <property type="match status" value="1"/>
</dbReference>
<dbReference type="SUPFAM" id="SSF56784">
    <property type="entry name" value="HAD-like"/>
    <property type="match status" value="1"/>
</dbReference>
<protein>
    <submittedName>
        <fullName evidence="1">Cof subfamily protein (Haloacid dehalogenase superfamily)</fullName>
    </submittedName>
</protein>
<name>A0ABT9PJ22_9ACTO</name>
<dbReference type="Gene3D" id="3.30.1240.10">
    <property type="match status" value="1"/>
</dbReference>
<dbReference type="PANTHER" id="PTHR10000:SF8">
    <property type="entry name" value="HAD SUPERFAMILY HYDROLASE-LIKE, TYPE 3"/>
    <property type="match status" value="1"/>
</dbReference>
<dbReference type="Proteomes" id="UP001230145">
    <property type="component" value="Unassembled WGS sequence"/>
</dbReference>
<dbReference type="EMBL" id="JAUSQL010000001">
    <property type="protein sequence ID" value="MDP9832708.1"/>
    <property type="molecule type" value="Genomic_DNA"/>
</dbReference>
<dbReference type="InterPro" id="IPR023214">
    <property type="entry name" value="HAD_sf"/>
</dbReference>
<evidence type="ECO:0000313" key="1">
    <source>
        <dbReference type="EMBL" id="MDP9832708.1"/>
    </source>
</evidence>
<dbReference type="NCBIfam" id="TIGR01484">
    <property type="entry name" value="HAD-SF-IIB"/>
    <property type="match status" value="1"/>
</dbReference>
<dbReference type="InterPro" id="IPR036412">
    <property type="entry name" value="HAD-like_sf"/>
</dbReference>
<dbReference type="InterPro" id="IPR006379">
    <property type="entry name" value="HAD-SF_hydro_IIB"/>
</dbReference>
<organism evidence="1 2">
    <name type="scientific">Trueperella abortisuis</name>
    <dbReference type="NCBI Taxonomy" id="445930"/>
    <lineage>
        <taxon>Bacteria</taxon>
        <taxon>Bacillati</taxon>
        <taxon>Actinomycetota</taxon>
        <taxon>Actinomycetes</taxon>
        <taxon>Actinomycetales</taxon>
        <taxon>Actinomycetaceae</taxon>
        <taxon>Trueperella</taxon>
    </lineage>
</organism>
<evidence type="ECO:0000313" key="2">
    <source>
        <dbReference type="Proteomes" id="UP001230145"/>
    </source>
</evidence>
<reference evidence="1 2" key="1">
    <citation type="submission" date="2023-07" db="EMBL/GenBank/DDBJ databases">
        <title>Sequencing the genomes of 1000 actinobacteria strains.</title>
        <authorList>
            <person name="Klenk H.-P."/>
        </authorList>
    </citation>
    <scope>NUCLEOTIDE SEQUENCE [LARGE SCALE GENOMIC DNA]</scope>
    <source>
        <strain evidence="1 2">DSM 19515</strain>
    </source>
</reference>
<comment type="caution">
    <text evidence="1">The sequence shown here is derived from an EMBL/GenBank/DDBJ whole genome shotgun (WGS) entry which is preliminary data.</text>
</comment>
<sequence>MRTPVLDLANLPWSPTAIKHAIFDIDGTLTDEHSVTSEATIAALRALDDAGVPITLATGRLLNGGANLVRRAGIYAWVIAAGGGVVWNGKDIVAAHYMDTDLVDQITDFAHDHDLVPFYFDESEMYTDRAAMAATGMLQVNENASEGKPILDLDQFDPTRTTKISFAAANAEEIDAVLEPIRARFPGAVRSHANFLDIPATGTTKWEGIERALGVRGLRAEDALGVGDSENDVAWLGHVGYPVAAPISDPAVLETCKWRLPQVDDAVAKLIRAELARKAGSQGAPDAKD</sequence>